<accession>A0A1H0F8Q6</accession>
<dbReference type="InterPro" id="IPR014756">
    <property type="entry name" value="Ig_E-set"/>
</dbReference>
<proteinExistence type="predicted"/>
<keyword evidence="4" id="KW-1185">Reference proteome</keyword>
<evidence type="ECO:0000256" key="1">
    <source>
        <dbReference type="SAM" id="Phobius"/>
    </source>
</evidence>
<evidence type="ECO:0000259" key="2">
    <source>
        <dbReference type="Pfam" id="PF00174"/>
    </source>
</evidence>
<feature type="transmembrane region" description="Helical" evidence="1">
    <location>
        <begin position="91"/>
        <end position="110"/>
    </location>
</feature>
<sequence length="515" mass="54285">MKTTRGAWALAGVLAGAAGLATSYVTANVLSIRQSPVVAIAEDIIRLTPGDVAETAIDVLGHADKPVLIAGIMVFLVLMFAVVGLLARRTWWAPTLVFLALALVGGLAVLLPKGSGNATDALPVAVGFVTWLIGLSVLVAPLRKAEDAGAASDDPAYDGDDATRRGFLIGAGVMAGSIGVLTVVGRLVGAGRREVERLRNLLRLTGVTQPELPPGALVGVDDVTPWMTKADDFYRIDTTIATPVIDPTEWSLRIHGMVDREVVITFDELNELEKTEAWVTLNCVSNPVGGNLIGNAWWSGVRVATLLERVGVQAGAEAVLQTSDDGWTCVTPLEVLTDDRNAMLAVAMNGDPLPIEHGFPVRTLVPGLYGYVSATKWVVDFEVTRFADAQGYWTPKGWGERGPVKMSSRIDVPGSGDSVDAGEVVFAGIAWAQHTGIATVEVAIDGGAWQEGVVAHPGTDDTWVQWRAVADVEPGDHVVRVRATDKDGLVQTGTVADVLPDGATGWHGIDFSASS</sequence>
<dbReference type="STRING" id="1005944.SAMN05192576_2963"/>
<dbReference type="AlphaFoldDB" id="A0A1H0F8Q6"/>
<dbReference type="EMBL" id="FNIC01000005">
    <property type="protein sequence ID" value="SDN91034.1"/>
    <property type="molecule type" value="Genomic_DNA"/>
</dbReference>
<name>A0A1H0F8Q6_9ACTN</name>
<keyword evidence="1" id="KW-0812">Transmembrane</keyword>
<dbReference type="PANTHER" id="PTHR19372:SF7">
    <property type="entry name" value="SULFITE OXIDASE, MITOCHONDRIAL"/>
    <property type="match status" value="1"/>
</dbReference>
<dbReference type="Gene3D" id="2.60.40.650">
    <property type="match status" value="1"/>
</dbReference>
<feature type="transmembrane region" description="Helical" evidence="1">
    <location>
        <begin position="122"/>
        <end position="142"/>
    </location>
</feature>
<feature type="transmembrane region" description="Helical" evidence="1">
    <location>
        <begin position="167"/>
        <end position="189"/>
    </location>
</feature>
<dbReference type="GO" id="GO:0043546">
    <property type="term" value="F:molybdopterin cofactor binding"/>
    <property type="evidence" value="ECO:0007669"/>
    <property type="project" value="TreeGrafter"/>
</dbReference>
<keyword evidence="1" id="KW-0472">Membrane</keyword>
<dbReference type="Pfam" id="PF00174">
    <property type="entry name" value="Oxidored_molyb"/>
    <property type="match status" value="1"/>
</dbReference>
<dbReference type="InterPro" id="IPR036374">
    <property type="entry name" value="OxRdtase_Mopterin-bd_sf"/>
</dbReference>
<dbReference type="RefSeq" id="WP_245715293.1">
    <property type="nucleotide sequence ID" value="NZ_BKAE01000025.1"/>
</dbReference>
<dbReference type="Proteomes" id="UP000199004">
    <property type="component" value="Unassembled WGS sequence"/>
</dbReference>
<feature type="domain" description="Oxidoreductase molybdopterin-binding" evidence="2">
    <location>
        <begin position="241"/>
        <end position="393"/>
    </location>
</feature>
<dbReference type="SUPFAM" id="SSF81296">
    <property type="entry name" value="E set domains"/>
    <property type="match status" value="1"/>
</dbReference>
<reference evidence="3 4" key="1">
    <citation type="submission" date="2016-10" db="EMBL/GenBank/DDBJ databases">
        <authorList>
            <person name="de Groot N.N."/>
        </authorList>
    </citation>
    <scope>NUCLEOTIDE SEQUENCE [LARGE SCALE GENOMIC DNA]</scope>
    <source>
        <strain evidence="3 4">CGMCC 1.11147</strain>
    </source>
</reference>
<organism evidence="3 4">
    <name type="scientific">Nocardioides szechwanensis</name>
    <dbReference type="NCBI Taxonomy" id="1005944"/>
    <lineage>
        <taxon>Bacteria</taxon>
        <taxon>Bacillati</taxon>
        <taxon>Actinomycetota</taxon>
        <taxon>Actinomycetes</taxon>
        <taxon>Propionibacteriales</taxon>
        <taxon>Nocardioidaceae</taxon>
        <taxon>Nocardioides</taxon>
    </lineage>
</organism>
<dbReference type="GO" id="GO:0006790">
    <property type="term" value="P:sulfur compound metabolic process"/>
    <property type="evidence" value="ECO:0007669"/>
    <property type="project" value="TreeGrafter"/>
</dbReference>
<dbReference type="PANTHER" id="PTHR19372">
    <property type="entry name" value="SULFITE REDUCTASE"/>
    <property type="match status" value="1"/>
</dbReference>
<dbReference type="SUPFAM" id="SSF56524">
    <property type="entry name" value="Oxidoreductase molybdopterin-binding domain"/>
    <property type="match status" value="1"/>
</dbReference>
<evidence type="ECO:0000313" key="4">
    <source>
        <dbReference type="Proteomes" id="UP000199004"/>
    </source>
</evidence>
<keyword evidence="1" id="KW-1133">Transmembrane helix</keyword>
<dbReference type="GO" id="GO:0020037">
    <property type="term" value="F:heme binding"/>
    <property type="evidence" value="ECO:0007669"/>
    <property type="project" value="TreeGrafter"/>
</dbReference>
<dbReference type="InterPro" id="IPR000572">
    <property type="entry name" value="OxRdtase_Mopterin-bd_dom"/>
</dbReference>
<dbReference type="Gene3D" id="3.90.420.10">
    <property type="entry name" value="Oxidoreductase, molybdopterin-binding domain"/>
    <property type="match status" value="1"/>
</dbReference>
<evidence type="ECO:0000313" key="3">
    <source>
        <dbReference type="EMBL" id="SDN91034.1"/>
    </source>
</evidence>
<feature type="transmembrane region" description="Helical" evidence="1">
    <location>
        <begin position="67"/>
        <end position="86"/>
    </location>
</feature>
<gene>
    <name evidence="3" type="ORF">SAMN05192576_2963</name>
</gene>
<dbReference type="GO" id="GO:0008482">
    <property type="term" value="F:sulfite oxidase activity"/>
    <property type="evidence" value="ECO:0007669"/>
    <property type="project" value="TreeGrafter"/>
</dbReference>
<protein>
    <submittedName>
        <fullName evidence="3">DMSO/TMAO reductase YedYZ, molybdopterin-dependent catalytic subunit</fullName>
    </submittedName>
</protein>